<dbReference type="SUPFAM" id="SSF54171">
    <property type="entry name" value="DNA-binding domain"/>
    <property type="match status" value="1"/>
</dbReference>
<comment type="subcellular location">
    <subcellularLocation>
        <location evidence="1">Nucleus</location>
    </subcellularLocation>
</comment>
<evidence type="ECO:0000256" key="6">
    <source>
        <dbReference type="ARBA" id="ARBA00024343"/>
    </source>
</evidence>
<evidence type="ECO:0000256" key="4">
    <source>
        <dbReference type="ARBA" id="ARBA00023163"/>
    </source>
</evidence>
<feature type="domain" description="AP2/ERF" evidence="7">
    <location>
        <begin position="90"/>
        <end position="147"/>
    </location>
</feature>
<dbReference type="PRINTS" id="PR00367">
    <property type="entry name" value="ETHRSPELEMNT"/>
</dbReference>
<evidence type="ECO:0000256" key="2">
    <source>
        <dbReference type="ARBA" id="ARBA00023015"/>
    </source>
</evidence>
<dbReference type="OrthoDB" id="1932767at2759"/>
<evidence type="ECO:0000259" key="7">
    <source>
        <dbReference type="PROSITE" id="PS51032"/>
    </source>
</evidence>
<dbReference type="GO" id="GO:0005634">
    <property type="term" value="C:nucleus"/>
    <property type="evidence" value="ECO:0007669"/>
    <property type="project" value="UniProtKB-SubCell"/>
</dbReference>
<dbReference type="PANTHER" id="PTHR31190">
    <property type="entry name" value="DNA-BINDING DOMAIN"/>
    <property type="match status" value="1"/>
</dbReference>
<organism evidence="8 9">
    <name type="scientific">Tripterygium wilfordii</name>
    <name type="common">Thunder God vine</name>
    <dbReference type="NCBI Taxonomy" id="458696"/>
    <lineage>
        <taxon>Eukaryota</taxon>
        <taxon>Viridiplantae</taxon>
        <taxon>Streptophyta</taxon>
        <taxon>Embryophyta</taxon>
        <taxon>Tracheophyta</taxon>
        <taxon>Spermatophyta</taxon>
        <taxon>Magnoliopsida</taxon>
        <taxon>eudicotyledons</taxon>
        <taxon>Gunneridae</taxon>
        <taxon>Pentapetalae</taxon>
        <taxon>rosids</taxon>
        <taxon>fabids</taxon>
        <taxon>Celastrales</taxon>
        <taxon>Celastraceae</taxon>
        <taxon>Tripterygium</taxon>
    </lineage>
</organism>
<evidence type="ECO:0000313" key="8">
    <source>
        <dbReference type="EMBL" id="KAF5752180.1"/>
    </source>
</evidence>
<dbReference type="Gene3D" id="3.30.730.10">
    <property type="entry name" value="AP2/ERF domain"/>
    <property type="match status" value="1"/>
</dbReference>
<keyword evidence="9" id="KW-1185">Reference proteome</keyword>
<keyword evidence="4" id="KW-0804">Transcription</keyword>
<keyword evidence="3" id="KW-0238">DNA-binding</keyword>
<evidence type="ECO:0000256" key="5">
    <source>
        <dbReference type="ARBA" id="ARBA00023242"/>
    </source>
</evidence>
<dbReference type="GO" id="GO:0003700">
    <property type="term" value="F:DNA-binding transcription factor activity"/>
    <property type="evidence" value="ECO:0007669"/>
    <property type="project" value="InterPro"/>
</dbReference>
<dbReference type="EMBL" id="JAAARO010000001">
    <property type="protein sequence ID" value="KAF5752180.1"/>
    <property type="molecule type" value="Genomic_DNA"/>
</dbReference>
<evidence type="ECO:0000313" key="9">
    <source>
        <dbReference type="Proteomes" id="UP000593562"/>
    </source>
</evidence>
<keyword evidence="2" id="KW-0805">Transcription regulation</keyword>
<gene>
    <name evidence="8" type="ORF">HS088_TW01G00087</name>
</gene>
<dbReference type="PROSITE" id="PS51032">
    <property type="entry name" value="AP2_ERF"/>
    <property type="match status" value="1"/>
</dbReference>
<dbReference type="InterPro" id="IPR016177">
    <property type="entry name" value="DNA-bd_dom_sf"/>
</dbReference>
<dbReference type="CDD" id="cd00018">
    <property type="entry name" value="AP2"/>
    <property type="match status" value="1"/>
</dbReference>
<accession>A0A7J7E0K6</accession>
<dbReference type="AlphaFoldDB" id="A0A7J7E0K6"/>
<dbReference type="GO" id="GO:0003677">
    <property type="term" value="F:DNA binding"/>
    <property type="evidence" value="ECO:0007669"/>
    <property type="project" value="UniProtKB-KW"/>
</dbReference>
<sequence length="259" mass="29061">MCGGAILSDFVPPSSFRKLSGKELWSELDTDLLGLDSDVGKDQSNQFKSFHVAPKPMKSDKDGFEFAVKTEKPSLGEATESKKQRTRKNVYRGIRQRPWGKWAAEIRDPQKGARVWLGTFSTAEEAARAYDEAAIQIRGEKAKLNFSHPRPQSHAAAPPAKKLCPEPAMESSQAFYQTLPPQPQQLLPPPPFMDSEFQNFLPSETQLEEKISSLESLLLGLDQLESPALETSSCESYSESLEDLWMLDDADQHQLRFPF</sequence>
<dbReference type="InterPro" id="IPR044808">
    <property type="entry name" value="ERF_plant"/>
</dbReference>
<comment type="caution">
    <text evidence="8">The sequence shown here is derived from an EMBL/GenBank/DDBJ whole genome shotgun (WGS) entry which is preliminary data.</text>
</comment>
<dbReference type="FunCoup" id="A0A7J7E0K6">
    <property type="interactions" value="84"/>
</dbReference>
<dbReference type="Pfam" id="PF00847">
    <property type="entry name" value="AP2"/>
    <property type="match status" value="1"/>
</dbReference>
<dbReference type="InterPro" id="IPR036955">
    <property type="entry name" value="AP2/ERF_dom_sf"/>
</dbReference>
<evidence type="ECO:0000256" key="3">
    <source>
        <dbReference type="ARBA" id="ARBA00023125"/>
    </source>
</evidence>
<dbReference type="GO" id="GO:0009873">
    <property type="term" value="P:ethylene-activated signaling pathway"/>
    <property type="evidence" value="ECO:0007669"/>
    <property type="project" value="InterPro"/>
</dbReference>
<protein>
    <submittedName>
        <fullName evidence="8">Ethylene-responsive transcription factor RAP2-3 -like protein</fullName>
    </submittedName>
</protein>
<evidence type="ECO:0000256" key="1">
    <source>
        <dbReference type="ARBA" id="ARBA00004123"/>
    </source>
</evidence>
<proteinExistence type="inferred from homology"/>
<dbReference type="PANTHER" id="PTHR31190:SF142">
    <property type="entry name" value="ETHYLENE-RESPONSIVE TRANSCRIPTION FACTOR RAP2-3"/>
    <property type="match status" value="1"/>
</dbReference>
<comment type="similarity">
    <text evidence="6">Belongs to the AP2/ERF transcription factor family. ERF subfamily.</text>
</comment>
<keyword evidence="5" id="KW-0539">Nucleus</keyword>
<dbReference type="SMART" id="SM00380">
    <property type="entry name" value="AP2"/>
    <property type="match status" value="1"/>
</dbReference>
<dbReference type="InterPro" id="IPR001471">
    <property type="entry name" value="AP2/ERF_dom"/>
</dbReference>
<dbReference type="InParanoid" id="A0A7J7E0K6"/>
<dbReference type="FunFam" id="3.30.730.10:FF:000001">
    <property type="entry name" value="Ethylene-responsive transcription factor 2"/>
    <property type="match status" value="1"/>
</dbReference>
<reference evidence="8 9" key="1">
    <citation type="journal article" date="2020" name="Nat. Commun.">
        <title>Genome of Tripterygium wilfordii and identification of cytochrome P450 involved in triptolide biosynthesis.</title>
        <authorList>
            <person name="Tu L."/>
            <person name="Su P."/>
            <person name="Zhang Z."/>
            <person name="Gao L."/>
            <person name="Wang J."/>
            <person name="Hu T."/>
            <person name="Zhou J."/>
            <person name="Zhang Y."/>
            <person name="Zhao Y."/>
            <person name="Liu Y."/>
            <person name="Song Y."/>
            <person name="Tong Y."/>
            <person name="Lu Y."/>
            <person name="Yang J."/>
            <person name="Xu C."/>
            <person name="Jia M."/>
            <person name="Peters R.J."/>
            <person name="Huang L."/>
            <person name="Gao W."/>
        </authorList>
    </citation>
    <scope>NUCLEOTIDE SEQUENCE [LARGE SCALE GENOMIC DNA]</scope>
    <source>
        <strain evidence="9">cv. XIE 37</strain>
        <tissue evidence="8">Leaf</tissue>
    </source>
</reference>
<name>A0A7J7E0K6_TRIWF</name>
<dbReference type="Proteomes" id="UP000593562">
    <property type="component" value="Unassembled WGS sequence"/>
</dbReference>